<name>A0A7Y9XNY7_9GAMM</name>
<dbReference type="InterPro" id="IPR046342">
    <property type="entry name" value="CBS_dom_sf"/>
</dbReference>
<dbReference type="EMBL" id="JACBYV010000001">
    <property type="protein sequence ID" value="NYH73487.1"/>
    <property type="molecule type" value="Genomic_DNA"/>
</dbReference>
<reference evidence="3 4" key="1">
    <citation type="submission" date="2020-07" db="EMBL/GenBank/DDBJ databases">
        <title>Genomic analyses of the natural microbiome of Caenorhabditis elegans.</title>
        <authorList>
            <person name="Samuel B."/>
        </authorList>
    </citation>
    <scope>NUCLEOTIDE SEQUENCE [LARGE SCALE GENOMIC DNA]</scope>
    <source>
        <strain evidence="3 4">BIGb0408</strain>
    </source>
</reference>
<evidence type="ECO:0000259" key="2">
    <source>
        <dbReference type="PROSITE" id="PS51371"/>
    </source>
</evidence>
<comment type="caution">
    <text evidence="3">The sequence shown here is derived from an EMBL/GenBank/DDBJ whole genome shotgun (WGS) entry which is preliminary data.</text>
</comment>
<keyword evidence="1" id="KW-0129">CBS domain</keyword>
<evidence type="ECO:0000256" key="1">
    <source>
        <dbReference type="PROSITE-ProRule" id="PRU00703"/>
    </source>
</evidence>
<gene>
    <name evidence="3" type="ORF">FHR27_002097</name>
</gene>
<proteinExistence type="predicted"/>
<dbReference type="SUPFAM" id="SSF54631">
    <property type="entry name" value="CBS-domain pair"/>
    <property type="match status" value="1"/>
</dbReference>
<organism evidence="3 4">
    <name type="scientific">Phytopseudomonas flavescens</name>
    <dbReference type="NCBI Taxonomy" id="29435"/>
    <lineage>
        <taxon>Bacteria</taxon>
        <taxon>Pseudomonadati</taxon>
        <taxon>Pseudomonadota</taxon>
        <taxon>Gammaproteobacteria</taxon>
        <taxon>Pseudomonadales</taxon>
        <taxon>Pseudomonadaceae</taxon>
        <taxon>Phytopseudomonas</taxon>
    </lineage>
</organism>
<accession>A0A7Y9XNY7</accession>
<dbReference type="Proteomes" id="UP000578688">
    <property type="component" value="Unassembled WGS sequence"/>
</dbReference>
<dbReference type="InterPro" id="IPR000644">
    <property type="entry name" value="CBS_dom"/>
</dbReference>
<dbReference type="Pfam" id="PF00571">
    <property type="entry name" value="CBS"/>
    <property type="match status" value="1"/>
</dbReference>
<dbReference type="RefSeq" id="WP_373565120.1">
    <property type="nucleotide sequence ID" value="NZ_JACBYV010000001.1"/>
</dbReference>
<keyword evidence="4" id="KW-1185">Reference proteome</keyword>
<dbReference type="AlphaFoldDB" id="A0A7Y9XNY7"/>
<dbReference type="SMART" id="SM00116">
    <property type="entry name" value="CBS"/>
    <property type="match status" value="1"/>
</dbReference>
<feature type="domain" description="CBS" evidence="2">
    <location>
        <begin position="1"/>
        <end position="57"/>
    </location>
</feature>
<sequence>MTINDITCSEDEDVGHVARNMGENLIRRLPVLSRESRLVGVVSLSNIAQAGDSDASTAPFRSVTGAH</sequence>
<dbReference type="PROSITE" id="PS51371">
    <property type="entry name" value="CBS"/>
    <property type="match status" value="1"/>
</dbReference>
<evidence type="ECO:0000313" key="3">
    <source>
        <dbReference type="EMBL" id="NYH73487.1"/>
    </source>
</evidence>
<dbReference type="Gene3D" id="3.10.580.10">
    <property type="entry name" value="CBS-domain"/>
    <property type="match status" value="1"/>
</dbReference>
<evidence type="ECO:0000313" key="4">
    <source>
        <dbReference type="Proteomes" id="UP000578688"/>
    </source>
</evidence>
<protein>
    <submittedName>
        <fullName evidence="3">CBS domain-containing protein</fullName>
    </submittedName>
</protein>